<dbReference type="Pfam" id="PF00005">
    <property type="entry name" value="ABC_tran"/>
    <property type="match status" value="2"/>
</dbReference>
<reference evidence="6 7" key="1">
    <citation type="submission" date="2019-01" db="EMBL/GenBank/DDBJ databases">
        <title>Genome sequence of Salinicola endophyticus REST5.</title>
        <authorList>
            <person name="Nascimento F.X."/>
        </authorList>
    </citation>
    <scope>NUCLEOTIDE SEQUENCE [LARGE SCALE GENOMIC DNA]</scope>
    <source>
        <strain evidence="6 7">REST5</strain>
    </source>
</reference>
<keyword evidence="4 6" id="KW-0067">ATP-binding</keyword>
<dbReference type="EMBL" id="CP035631">
    <property type="protein sequence ID" value="WFF41555.1"/>
    <property type="molecule type" value="Genomic_DNA"/>
</dbReference>
<dbReference type="Gene3D" id="3.40.50.300">
    <property type="entry name" value="P-loop containing nucleotide triphosphate hydrolases"/>
    <property type="match status" value="2"/>
</dbReference>
<dbReference type="InterPro" id="IPR003439">
    <property type="entry name" value="ABC_transporter-like_ATP-bd"/>
</dbReference>
<dbReference type="InterPro" id="IPR013563">
    <property type="entry name" value="Oligopep_ABC_C"/>
</dbReference>
<organism evidence="6 7">
    <name type="scientific">Salinicola endophyticus</name>
    <dbReference type="NCBI Taxonomy" id="1949083"/>
    <lineage>
        <taxon>Bacteria</taxon>
        <taxon>Pseudomonadati</taxon>
        <taxon>Pseudomonadota</taxon>
        <taxon>Gammaproteobacteria</taxon>
        <taxon>Oceanospirillales</taxon>
        <taxon>Halomonadaceae</taxon>
        <taxon>Salinicola</taxon>
    </lineage>
</organism>
<gene>
    <name evidence="6" type="ORF">EVC62_08600</name>
</gene>
<dbReference type="Proteomes" id="UP001321526">
    <property type="component" value="Chromosome"/>
</dbReference>
<name>A0ABY8FFH4_9GAMM</name>
<keyword evidence="2" id="KW-0813">Transport</keyword>
<feature type="domain" description="ABC transporter" evidence="5">
    <location>
        <begin position="307"/>
        <end position="552"/>
    </location>
</feature>
<evidence type="ECO:0000313" key="6">
    <source>
        <dbReference type="EMBL" id="WFF41555.1"/>
    </source>
</evidence>
<comment type="similarity">
    <text evidence="1">Belongs to the ABC transporter superfamily.</text>
</comment>
<accession>A0ABY8FFH4</accession>
<dbReference type="GO" id="GO:0005524">
    <property type="term" value="F:ATP binding"/>
    <property type="evidence" value="ECO:0007669"/>
    <property type="project" value="UniProtKB-KW"/>
</dbReference>
<evidence type="ECO:0000313" key="7">
    <source>
        <dbReference type="Proteomes" id="UP001321526"/>
    </source>
</evidence>
<dbReference type="SUPFAM" id="SSF52540">
    <property type="entry name" value="P-loop containing nucleoside triphosphate hydrolases"/>
    <property type="match status" value="2"/>
</dbReference>
<dbReference type="SMART" id="SM00382">
    <property type="entry name" value="AAA"/>
    <property type="match status" value="2"/>
</dbReference>
<evidence type="ECO:0000259" key="5">
    <source>
        <dbReference type="PROSITE" id="PS50893"/>
    </source>
</evidence>
<dbReference type="PANTHER" id="PTHR43776">
    <property type="entry name" value="TRANSPORT ATP-BINDING PROTEIN"/>
    <property type="match status" value="1"/>
</dbReference>
<dbReference type="PROSITE" id="PS50893">
    <property type="entry name" value="ABC_TRANSPORTER_2"/>
    <property type="match status" value="2"/>
</dbReference>
<evidence type="ECO:0000256" key="1">
    <source>
        <dbReference type="ARBA" id="ARBA00005417"/>
    </source>
</evidence>
<protein>
    <submittedName>
        <fullName evidence="6">ABC transporter ATP-binding protein</fullName>
    </submittedName>
</protein>
<dbReference type="InterPro" id="IPR050319">
    <property type="entry name" value="ABC_transp_ATP-bind"/>
</dbReference>
<evidence type="ECO:0000256" key="3">
    <source>
        <dbReference type="ARBA" id="ARBA00022741"/>
    </source>
</evidence>
<dbReference type="InterPro" id="IPR027417">
    <property type="entry name" value="P-loop_NTPase"/>
</dbReference>
<feature type="domain" description="ABC transporter" evidence="5">
    <location>
        <begin position="13"/>
        <end position="263"/>
    </location>
</feature>
<keyword evidence="7" id="KW-1185">Reference proteome</keyword>
<dbReference type="InterPro" id="IPR003593">
    <property type="entry name" value="AAA+_ATPase"/>
</dbReference>
<dbReference type="CDD" id="cd03257">
    <property type="entry name" value="ABC_NikE_OppD_transporters"/>
    <property type="match status" value="2"/>
</dbReference>
<sequence length="572" mass="61636">MSEPTRESGAPLLRIERLSLALPEGADRLYAVDNVSYDLTAGEILCVVGESGSGKSMTANALMGLLPSGVRVAQGRALFDGQDVLAMDELSHRALRGRRIGMIFQEPMTALNPLMRVGEQIAEVFEAHDLLTPRARKERALALLEEVRLPDPTSALRAYPFELSGGQRQRVMIAMALALEPELLIADEPTTALDVTTQAQILHLVKDLQARRGMAVMFITHDFGVVAEIADRVCVMREGKIVEMGEAREVLDHPRHDYTRALIDAIPADVVAAVGRPADVLAAVERPGGAIPPQRDGTQSTPLLSVSGLDKVYRTSGGWFQPKREVVALDGIGFSLGKGETLGIVGESGSGKSTLGRCIVGLNRPDSGEIRLDGVDLSALEGRALRAHRRRIQMVFQDPYASLNPRIRVGMAIAQGPIANGVPKAEALAQARALLATVGLDGGAAERYPHEFSGGQRQRIGIARALALNPELIVADEAVSALDVSIQAQVLKLLDDLKRELDLSLLFITHDLRVAAQICDRLIVMQKGRIVEHGSAREIFNSPQHPYTRELLEAIPGRRDAPAPVTATAGVL</sequence>
<evidence type="ECO:0000256" key="4">
    <source>
        <dbReference type="ARBA" id="ARBA00022840"/>
    </source>
</evidence>
<dbReference type="PROSITE" id="PS00211">
    <property type="entry name" value="ABC_TRANSPORTER_1"/>
    <property type="match status" value="2"/>
</dbReference>
<dbReference type="NCBIfam" id="NF008453">
    <property type="entry name" value="PRK11308.1"/>
    <property type="match status" value="2"/>
</dbReference>
<dbReference type="RefSeq" id="WP_110690783.1">
    <property type="nucleotide sequence ID" value="NZ_CP035631.1"/>
</dbReference>
<evidence type="ECO:0000256" key="2">
    <source>
        <dbReference type="ARBA" id="ARBA00022448"/>
    </source>
</evidence>
<dbReference type="NCBIfam" id="NF007739">
    <property type="entry name" value="PRK10419.1"/>
    <property type="match status" value="2"/>
</dbReference>
<keyword evidence="3" id="KW-0547">Nucleotide-binding</keyword>
<dbReference type="InterPro" id="IPR017871">
    <property type="entry name" value="ABC_transporter-like_CS"/>
</dbReference>
<proteinExistence type="inferred from homology"/>
<dbReference type="Pfam" id="PF08352">
    <property type="entry name" value="oligo_HPY"/>
    <property type="match status" value="2"/>
</dbReference>
<dbReference type="PANTHER" id="PTHR43776:SF7">
    <property type="entry name" value="D,D-DIPEPTIDE TRANSPORT ATP-BINDING PROTEIN DDPF-RELATED"/>
    <property type="match status" value="1"/>
</dbReference>